<accession>A0A8H6FKS8</accession>
<dbReference type="EMBL" id="JACCJB010000002">
    <property type="protein sequence ID" value="KAF6230364.1"/>
    <property type="molecule type" value="Genomic_DNA"/>
</dbReference>
<feature type="compositionally biased region" description="Polar residues" evidence="1">
    <location>
        <begin position="1"/>
        <end position="12"/>
    </location>
</feature>
<dbReference type="GeneID" id="59333112"/>
<proteinExistence type="predicted"/>
<organism evidence="2 3">
    <name type="scientific">Letharia lupina</name>
    <dbReference type="NCBI Taxonomy" id="560253"/>
    <lineage>
        <taxon>Eukaryota</taxon>
        <taxon>Fungi</taxon>
        <taxon>Dikarya</taxon>
        <taxon>Ascomycota</taxon>
        <taxon>Pezizomycotina</taxon>
        <taxon>Lecanoromycetes</taxon>
        <taxon>OSLEUM clade</taxon>
        <taxon>Lecanoromycetidae</taxon>
        <taxon>Lecanorales</taxon>
        <taxon>Lecanorineae</taxon>
        <taxon>Parmeliaceae</taxon>
        <taxon>Letharia</taxon>
    </lineage>
</organism>
<name>A0A8H6FKS8_9LECA</name>
<sequence>MQTTATHHSTVPSPHLPANHSRKSLISQNLSAKSNTNAIADRTVMRNAIRRVGEDTGARRRGRRAMALEATRIGAREREAVRAEGVAVDLAEVVADLPGARVRVLELQDRLLDLPRHLAHLDGAAVVGGDVGLGVGAGAGGELVDGAAGGDAVVFASATDVEVHGEGAVVAHVRLAGGAGGGVDVGDGGSAGDDGSGGHGCGLGGVGWGWAGEGTAKYPMDTSVAMTVAEKCNFWYGGQVFEVKGMWGLRSGEGEALTVEAGFMETG</sequence>
<dbReference type="AlphaFoldDB" id="A0A8H6FKS8"/>
<evidence type="ECO:0000313" key="2">
    <source>
        <dbReference type="EMBL" id="KAF6230364.1"/>
    </source>
</evidence>
<dbReference type="RefSeq" id="XP_037157621.1">
    <property type="nucleotide sequence ID" value="XM_037295620.1"/>
</dbReference>
<reference evidence="2 3" key="1">
    <citation type="journal article" date="2020" name="Genomics">
        <title>Complete, high-quality genomes from long-read metagenomic sequencing of two wolf lichen thalli reveals enigmatic genome architecture.</title>
        <authorList>
            <person name="McKenzie S.K."/>
            <person name="Walston R.F."/>
            <person name="Allen J.L."/>
        </authorList>
    </citation>
    <scope>NUCLEOTIDE SEQUENCE [LARGE SCALE GENOMIC DNA]</scope>
    <source>
        <strain evidence="2">WasteWater1</strain>
    </source>
</reference>
<feature type="region of interest" description="Disordered" evidence="1">
    <location>
        <begin position="1"/>
        <end position="20"/>
    </location>
</feature>
<comment type="caution">
    <text evidence="2">The sequence shown here is derived from an EMBL/GenBank/DDBJ whole genome shotgun (WGS) entry which is preliminary data.</text>
</comment>
<dbReference type="Proteomes" id="UP000593566">
    <property type="component" value="Unassembled WGS sequence"/>
</dbReference>
<evidence type="ECO:0000256" key="1">
    <source>
        <dbReference type="SAM" id="MobiDB-lite"/>
    </source>
</evidence>
<keyword evidence="3" id="KW-1185">Reference proteome</keyword>
<protein>
    <submittedName>
        <fullName evidence="2">Uncharacterized protein</fullName>
    </submittedName>
</protein>
<evidence type="ECO:0000313" key="3">
    <source>
        <dbReference type="Proteomes" id="UP000593566"/>
    </source>
</evidence>
<gene>
    <name evidence="2" type="ORF">HO133_004706</name>
</gene>